<dbReference type="PANTHER" id="PTHR43080:SF2">
    <property type="entry name" value="CBS DOMAIN-CONTAINING PROTEIN"/>
    <property type="match status" value="1"/>
</dbReference>
<dbReference type="InterPro" id="IPR051257">
    <property type="entry name" value="Diverse_CBS-Domain"/>
</dbReference>
<accession>A0ABV8R7T4</accession>
<dbReference type="CDD" id="cd04584">
    <property type="entry name" value="CBS_pair_AcuB_like"/>
    <property type="match status" value="1"/>
</dbReference>
<dbReference type="SMART" id="SM00116">
    <property type="entry name" value="CBS"/>
    <property type="match status" value="2"/>
</dbReference>
<keyword evidence="1 2" id="KW-0129">CBS domain</keyword>
<feature type="domain" description="CBS" evidence="3">
    <location>
        <begin position="11"/>
        <end position="68"/>
    </location>
</feature>
<dbReference type="InterPro" id="IPR046342">
    <property type="entry name" value="CBS_dom_sf"/>
</dbReference>
<name>A0ABV8R7T4_9FLAO</name>
<organism evidence="4 5">
    <name type="scientific">Polaribacter marinivivus</name>
    <dbReference type="NCBI Taxonomy" id="1524260"/>
    <lineage>
        <taxon>Bacteria</taxon>
        <taxon>Pseudomonadati</taxon>
        <taxon>Bacteroidota</taxon>
        <taxon>Flavobacteriia</taxon>
        <taxon>Flavobacteriales</taxon>
        <taxon>Flavobacteriaceae</taxon>
    </lineage>
</organism>
<sequence>MKNTATVKDIMTTNVITLSSSDKLENAEKLFKKNNIRHIPIVDNGEIVGMLSYSDLLRLSFADLTNEEFEIDAFIYEMFTIKQIMAKNLTMVPPNTTIKKVAQMLVEKEFHALPIVKDEKLLGIVTSTDLSRYLVAQLN</sequence>
<dbReference type="Pfam" id="PF00571">
    <property type="entry name" value="CBS"/>
    <property type="match status" value="2"/>
</dbReference>
<dbReference type="Gene3D" id="3.10.580.10">
    <property type="entry name" value="CBS-domain"/>
    <property type="match status" value="1"/>
</dbReference>
<dbReference type="Proteomes" id="UP001595826">
    <property type="component" value="Unassembled WGS sequence"/>
</dbReference>
<dbReference type="EMBL" id="JBHSCY010000001">
    <property type="protein sequence ID" value="MFC4267463.1"/>
    <property type="molecule type" value="Genomic_DNA"/>
</dbReference>
<comment type="caution">
    <text evidence="4">The sequence shown here is derived from an EMBL/GenBank/DDBJ whole genome shotgun (WGS) entry which is preliminary data.</text>
</comment>
<proteinExistence type="predicted"/>
<evidence type="ECO:0000256" key="1">
    <source>
        <dbReference type="ARBA" id="ARBA00023122"/>
    </source>
</evidence>
<evidence type="ECO:0000256" key="2">
    <source>
        <dbReference type="PROSITE-ProRule" id="PRU00703"/>
    </source>
</evidence>
<protein>
    <submittedName>
        <fullName evidence="4">CBS domain-containing protein</fullName>
    </submittedName>
</protein>
<gene>
    <name evidence="4" type="ORF">ACFOWD_00980</name>
</gene>
<dbReference type="InterPro" id="IPR000644">
    <property type="entry name" value="CBS_dom"/>
</dbReference>
<feature type="domain" description="CBS" evidence="3">
    <location>
        <begin position="85"/>
        <end position="139"/>
    </location>
</feature>
<evidence type="ECO:0000259" key="3">
    <source>
        <dbReference type="PROSITE" id="PS51371"/>
    </source>
</evidence>
<evidence type="ECO:0000313" key="5">
    <source>
        <dbReference type="Proteomes" id="UP001595826"/>
    </source>
</evidence>
<dbReference type="RefSeq" id="WP_377407366.1">
    <property type="nucleotide sequence ID" value="NZ_CP194417.1"/>
</dbReference>
<dbReference type="SUPFAM" id="SSF54631">
    <property type="entry name" value="CBS-domain pair"/>
    <property type="match status" value="1"/>
</dbReference>
<evidence type="ECO:0000313" key="4">
    <source>
        <dbReference type="EMBL" id="MFC4267463.1"/>
    </source>
</evidence>
<keyword evidence="5" id="KW-1185">Reference proteome</keyword>
<reference evidence="5" key="1">
    <citation type="journal article" date="2019" name="Int. J. Syst. Evol. Microbiol.">
        <title>The Global Catalogue of Microorganisms (GCM) 10K type strain sequencing project: providing services to taxonomists for standard genome sequencing and annotation.</title>
        <authorList>
            <consortium name="The Broad Institute Genomics Platform"/>
            <consortium name="The Broad Institute Genome Sequencing Center for Infectious Disease"/>
            <person name="Wu L."/>
            <person name="Ma J."/>
        </authorList>
    </citation>
    <scope>NUCLEOTIDE SEQUENCE [LARGE SCALE GENOMIC DNA]</scope>
    <source>
        <strain evidence="5">CECT 8655</strain>
    </source>
</reference>
<dbReference type="PANTHER" id="PTHR43080">
    <property type="entry name" value="CBS DOMAIN-CONTAINING PROTEIN CBSX3, MITOCHONDRIAL"/>
    <property type="match status" value="1"/>
</dbReference>
<dbReference type="PROSITE" id="PS51371">
    <property type="entry name" value="CBS"/>
    <property type="match status" value="2"/>
</dbReference>